<dbReference type="EMBL" id="VSWD01000005">
    <property type="protein sequence ID" value="KAK3101565.1"/>
    <property type="molecule type" value="Genomic_DNA"/>
</dbReference>
<proteinExistence type="predicted"/>
<accession>A0AA89BYP4</accession>
<dbReference type="InterPro" id="IPR029044">
    <property type="entry name" value="Nucleotide-diphossugar_trans"/>
</dbReference>
<evidence type="ECO:0008006" key="3">
    <source>
        <dbReference type="Google" id="ProtNLM"/>
    </source>
</evidence>
<comment type="caution">
    <text evidence="1">The sequence shown here is derived from an EMBL/GenBank/DDBJ whole genome shotgun (WGS) entry which is preliminary data.</text>
</comment>
<dbReference type="PANTHER" id="PTHR46830:SF1">
    <property type="entry name" value="ALPHA-1,4-N-ACETYLGLUCOSAMINYLTRANSFERASE"/>
    <property type="match status" value="1"/>
</dbReference>
<dbReference type="AlphaFoldDB" id="A0AA89BYP4"/>
<organism evidence="1 2">
    <name type="scientific">Pinctada imbricata</name>
    <name type="common">Atlantic pearl-oyster</name>
    <name type="synonym">Pinctada martensii</name>
    <dbReference type="NCBI Taxonomy" id="66713"/>
    <lineage>
        <taxon>Eukaryota</taxon>
        <taxon>Metazoa</taxon>
        <taxon>Spiralia</taxon>
        <taxon>Lophotrochozoa</taxon>
        <taxon>Mollusca</taxon>
        <taxon>Bivalvia</taxon>
        <taxon>Autobranchia</taxon>
        <taxon>Pteriomorphia</taxon>
        <taxon>Pterioida</taxon>
        <taxon>Pterioidea</taxon>
        <taxon>Pteriidae</taxon>
        <taxon>Pinctada</taxon>
    </lineage>
</organism>
<dbReference type="PANTHER" id="PTHR46830">
    <property type="entry name" value="TRANSFERASE, PUTATIVE-RELATED"/>
    <property type="match status" value="1"/>
</dbReference>
<gene>
    <name evidence="1" type="ORF">FSP39_004524</name>
</gene>
<dbReference type="SUPFAM" id="SSF53448">
    <property type="entry name" value="Nucleotide-diphospho-sugar transferases"/>
    <property type="match status" value="1"/>
</dbReference>
<dbReference type="InterPro" id="IPR007577">
    <property type="entry name" value="GlycoTrfase_DXD_sugar-bd_CS"/>
</dbReference>
<name>A0AA89BYP4_PINIB</name>
<dbReference type="Pfam" id="PF04488">
    <property type="entry name" value="Gly_transf_sug"/>
    <property type="match status" value="1"/>
</dbReference>
<dbReference type="Gene3D" id="3.90.550.20">
    <property type="match status" value="1"/>
</dbReference>
<reference evidence="1" key="1">
    <citation type="submission" date="2019-08" db="EMBL/GenBank/DDBJ databases">
        <title>The improved chromosome-level genome for the pearl oyster Pinctada fucata martensii using PacBio sequencing and Hi-C.</title>
        <authorList>
            <person name="Zheng Z."/>
        </authorList>
    </citation>
    <scope>NUCLEOTIDE SEQUENCE</scope>
    <source>
        <strain evidence="1">ZZ-2019</strain>
        <tissue evidence="1">Adductor muscle</tissue>
    </source>
</reference>
<sequence length="509" mass="58704">MFILVISLTKYSSNIQNDVNKGFNDQSNLSTPYIPNTVHYVWCHNRTFRFEHFLSVLSTWKVLKPTEIIIHTIHNIGTDDTEIGWFDTLMSRVPVIKIQKIPQNVSECCGVPYGVYLLEKNGGIFVSENTLIIENIVPSVKENFTIGLTLYGENVSYLVATKGDMHLQEVAFLDMHSNLAQRVFENPVYCSKSNKTKIFNLVDQTICIEMKYLDPVVTVRSNTTLGAIVRNLLYDTTEQVLARSLLPGEIPKLVHFVWFDDKNLTFMMYLSIRSVLTVLNPDKVFIHSDSKLAGDYSEKIIKDPRVEFLHREIPEFIFGRKLDFIEHKTDVVKLNILLEYGGIYLDWNIVSVQSIDDIIATGYDAIMNIGNNTREINNGVVMAKPDSHFLKYCLKSYIHYKGDRWPISEMEIRNKLSALYPGTIHYQQNLQIICRNNSKECKSLQKFQNGNVTSYGDFDWQRDTYFINFNVSETVEYTNETTLQEGRDFVAEVGQYIMDIPYENETILV</sequence>
<protein>
    <recommendedName>
        <fullName evidence="3">Glycosyltransferase</fullName>
    </recommendedName>
</protein>
<keyword evidence="2" id="KW-1185">Reference proteome</keyword>
<evidence type="ECO:0000313" key="2">
    <source>
        <dbReference type="Proteomes" id="UP001186944"/>
    </source>
</evidence>
<evidence type="ECO:0000313" key="1">
    <source>
        <dbReference type="EMBL" id="KAK3101565.1"/>
    </source>
</evidence>
<dbReference type="Proteomes" id="UP001186944">
    <property type="component" value="Unassembled WGS sequence"/>
</dbReference>